<dbReference type="InterPro" id="IPR020103">
    <property type="entry name" value="PsdUridine_synth_cat_dom_sf"/>
</dbReference>
<dbReference type="Proteomes" id="UP000199134">
    <property type="component" value="Unassembled WGS sequence"/>
</dbReference>
<dbReference type="Gene3D" id="3.30.2350.10">
    <property type="entry name" value="Pseudouridine synthase"/>
    <property type="match status" value="1"/>
</dbReference>
<evidence type="ECO:0000313" key="4">
    <source>
        <dbReference type="EMBL" id="SDG22271.1"/>
    </source>
</evidence>
<dbReference type="EMBL" id="FNIW01000005">
    <property type="protein sequence ID" value="SDN92692.1"/>
    <property type="molecule type" value="Genomic_DNA"/>
</dbReference>
<evidence type="ECO:0000256" key="1">
    <source>
        <dbReference type="ARBA" id="ARBA00010876"/>
    </source>
</evidence>
<reference evidence="5 6" key="1">
    <citation type="submission" date="2016-10" db="EMBL/GenBank/DDBJ databases">
        <authorList>
            <person name="Varghese N."/>
            <person name="Submissions S."/>
        </authorList>
    </citation>
    <scope>NUCLEOTIDE SEQUENCE</scope>
    <source>
        <strain evidence="5">BP1-145</strain>
        <strain evidence="6">BP1-148</strain>
    </source>
</reference>
<evidence type="ECO:0000256" key="2">
    <source>
        <dbReference type="ARBA" id="ARBA00023235"/>
    </source>
</evidence>
<evidence type="ECO:0000313" key="7">
    <source>
        <dbReference type="Proteomes" id="UP000199134"/>
    </source>
</evidence>
<dbReference type="Proteomes" id="UP000198779">
    <property type="component" value="Unassembled WGS sequence"/>
</dbReference>
<dbReference type="GO" id="GO:0006396">
    <property type="term" value="P:RNA processing"/>
    <property type="evidence" value="ECO:0007669"/>
    <property type="project" value="UniProtKB-ARBA"/>
</dbReference>
<dbReference type="EMBL" id="FNCQ01000001">
    <property type="protein sequence ID" value="SDG22271.1"/>
    <property type="molecule type" value="Genomic_DNA"/>
</dbReference>
<dbReference type="AlphaFoldDB" id="A0A1H0FDU1"/>
<dbReference type="InterPro" id="IPR006224">
    <property type="entry name" value="PsdUridine_synth_RluA-like_CS"/>
</dbReference>
<dbReference type="InterPro" id="IPR006145">
    <property type="entry name" value="PsdUridine_synth_RsuA/RluA"/>
</dbReference>
<dbReference type="PROSITE" id="PS01129">
    <property type="entry name" value="PSI_RLU"/>
    <property type="match status" value="1"/>
</dbReference>
<accession>A0A1H0FDU1</accession>
<accession>A0A1G7SH53</accession>
<dbReference type="OrthoDB" id="9807829at2"/>
<proteinExistence type="inferred from homology"/>
<dbReference type="InterPro" id="IPR050188">
    <property type="entry name" value="RluA_PseudoU_synthase"/>
</dbReference>
<keyword evidence="2" id="KW-0413">Isomerase</keyword>
<evidence type="ECO:0000259" key="3">
    <source>
        <dbReference type="Pfam" id="PF00849"/>
    </source>
</evidence>
<name>A0A1H0FDU1_9BACT</name>
<organism evidence="5 7">
    <name type="scientific">Prevotella communis</name>
    <dbReference type="NCBI Taxonomy" id="2913614"/>
    <lineage>
        <taxon>Bacteria</taxon>
        <taxon>Pseudomonadati</taxon>
        <taxon>Bacteroidota</taxon>
        <taxon>Bacteroidia</taxon>
        <taxon>Bacteroidales</taxon>
        <taxon>Prevotellaceae</taxon>
        <taxon>Prevotella</taxon>
    </lineage>
</organism>
<protein>
    <submittedName>
        <fullName evidence="5">23S rRNA pseudouridine1911/1915/1917 synthase</fullName>
    </submittedName>
</protein>
<dbReference type="PANTHER" id="PTHR21600">
    <property type="entry name" value="MITOCHONDRIAL RNA PSEUDOURIDINE SYNTHASE"/>
    <property type="match status" value="1"/>
</dbReference>
<dbReference type="CDD" id="cd02869">
    <property type="entry name" value="PseudoU_synth_RluA_like"/>
    <property type="match status" value="1"/>
</dbReference>
<feature type="domain" description="Pseudouridine synthase RsuA/RluA-like" evidence="3">
    <location>
        <begin position="9"/>
        <end position="182"/>
    </location>
</feature>
<dbReference type="SUPFAM" id="SSF55120">
    <property type="entry name" value="Pseudouridine synthase"/>
    <property type="match status" value="1"/>
</dbReference>
<dbReference type="GO" id="GO:0003723">
    <property type="term" value="F:RNA binding"/>
    <property type="evidence" value="ECO:0007669"/>
    <property type="project" value="InterPro"/>
</dbReference>
<reference evidence="4 7" key="2">
    <citation type="submission" date="2016-10" db="EMBL/GenBank/DDBJ databases">
        <authorList>
            <person name="de Groot N.N."/>
        </authorList>
    </citation>
    <scope>NUCLEOTIDE SEQUENCE [LARGE SCALE GENOMIC DNA]</scope>
    <source>
        <strain evidence="7">BP1-145</strain>
        <strain evidence="4">BP1-148</strain>
    </source>
</reference>
<evidence type="ECO:0000313" key="6">
    <source>
        <dbReference type="Proteomes" id="UP000198779"/>
    </source>
</evidence>
<sequence length="245" mass="27886">MQVVYEDNHIIIVNKESGEIVQGDKTGDRPLSEIVKDYIKEKYQKPGAVFLGVVHRLDRPVSGLVVFARTSKALTRLNKMFAEKDNIKKTYWAIVEREKGIVKSEKFATATPADLQNSGYLLENWLVRNEQQNKSYAYDHEVPRSKKAQLRYRVLTQGDNYDLVEVELLTGRHHQIRCQLSAIGRPIKGDLKYGARRSNPDGSISLQSHRIEFVHPVSKETICIEAPIPNDSLWEKLAEGAKLTS</sequence>
<dbReference type="RefSeq" id="WP_091814076.1">
    <property type="nucleotide sequence ID" value="NZ_CP091790.1"/>
</dbReference>
<dbReference type="Pfam" id="PF00849">
    <property type="entry name" value="PseudoU_synth_2"/>
    <property type="match status" value="1"/>
</dbReference>
<keyword evidence="6" id="KW-1185">Reference proteome</keyword>
<comment type="similarity">
    <text evidence="1">Belongs to the pseudouridine synthase RluA family.</text>
</comment>
<evidence type="ECO:0000313" key="5">
    <source>
        <dbReference type="EMBL" id="SDN92692.1"/>
    </source>
</evidence>
<gene>
    <name evidence="5" type="ORF">SAMN04487900_105117</name>
    <name evidence="4" type="ORF">SAMN04487901_101312</name>
</gene>
<dbReference type="GO" id="GO:0140098">
    <property type="term" value="F:catalytic activity, acting on RNA"/>
    <property type="evidence" value="ECO:0007669"/>
    <property type="project" value="UniProtKB-ARBA"/>
</dbReference>
<dbReference type="STRING" id="645274.SAMN04487901_101312"/>
<dbReference type="GO" id="GO:0001522">
    <property type="term" value="P:pseudouridine synthesis"/>
    <property type="evidence" value="ECO:0007669"/>
    <property type="project" value="InterPro"/>
</dbReference>
<dbReference type="PANTHER" id="PTHR21600:SF83">
    <property type="entry name" value="PSEUDOURIDYLATE SYNTHASE RPUSD4, MITOCHONDRIAL"/>
    <property type="match status" value="1"/>
</dbReference>
<dbReference type="GO" id="GO:0009982">
    <property type="term" value="F:pseudouridine synthase activity"/>
    <property type="evidence" value="ECO:0007669"/>
    <property type="project" value="InterPro"/>
</dbReference>